<reference evidence="3" key="1">
    <citation type="submission" date="2020-03" db="EMBL/GenBank/DDBJ databases">
        <authorList>
            <person name="He L."/>
        </authorList>
    </citation>
    <scope>NUCLEOTIDE SEQUENCE</scope>
    <source>
        <strain evidence="3">CkLH20</strain>
    </source>
</reference>
<gene>
    <name evidence="3" type="ORF">CkaCkLH20_06884</name>
</gene>
<keyword evidence="2" id="KW-0812">Transmembrane</keyword>
<feature type="region of interest" description="Disordered" evidence="1">
    <location>
        <begin position="1"/>
        <end position="92"/>
    </location>
</feature>
<reference evidence="3" key="2">
    <citation type="submission" date="2020-11" db="EMBL/GenBank/DDBJ databases">
        <title>Whole genome sequencing of Colletotrichum sp.</title>
        <authorList>
            <person name="Li H."/>
        </authorList>
    </citation>
    <scope>NUCLEOTIDE SEQUENCE</scope>
    <source>
        <strain evidence="3">CkLH20</strain>
    </source>
</reference>
<feature type="compositionally biased region" description="Low complexity" evidence="1">
    <location>
        <begin position="266"/>
        <end position="284"/>
    </location>
</feature>
<dbReference type="RefSeq" id="XP_038744964.1">
    <property type="nucleotide sequence ID" value="XM_038889601.1"/>
</dbReference>
<keyword evidence="4" id="KW-1185">Reference proteome</keyword>
<feature type="compositionally biased region" description="Gly residues" evidence="1">
    <location>
        <begin position="69"/>
        <end position="84"/>
    </location>
</feature>
<organism evidence="3 4">
    <name type="scientific">Colletotrichum karsti</name>
    <dbReference type="NCBI Taxonomy" id="1095194"/>
    <lineage>
        <taxon>Eukaryota</taxon>
        <taxon>Fungi</taxon>
        <taxon>Dikarya</taxon>
        <taxon>Ascomycota</taxon>
        <taxon>Pezizomycotina</taxon>
        <taxon>Sordariomycetes</taxon>
        <taxon>Hypocreomycetidae</taxon>
        <taxon>Glomerellales</taxon>
        <taxon>Glomerellaceae</taxon>
        <taxon>Colletotrichum</taxon>
        <taxon>Colletotrichum boninense species complex</taxon>
    </lineage>
</organism>
<evidence type="ECO:0000313" key="4">
    <source>
        <dbReference type="Proteomes" id="UP000781932"/>
    </source>
</evidence>
<accession>A0A9P6LJB0</accession>
<evidence type="ECO:0000256" key="1">
    <source>
        <dbReference type="SAM" id="MobiDB-lite"/>
    </source>
</evidence>
<keyword evidence="2" id="KW-0472">Membrane</keyword>
<protein>
    <submittedName>
        <fullName evidence="3">Uncharacterized protein</fullName>
    </submittedName>
</protein>
<comment type="caution">
    <text evidence="3">The sequence shown here is derived from an EMBL/GenBank/DDBJ whole genome shotgun (WGS) entry which is preliminary data.</text>
</comment>
<dbReference type="GeneID" id="62162675"/>
<dbReference type="CDD" id="cd12087">
    <property type="entry name" value="TM_EGFR-like"/>
    <property type="match status" value="1"/>
</dbReference>
<keyword evidence="2" id="KW-1133">Transmembrane helix</keyword>
<feature type="transmembrane region" description="Helical" evidence="2">
    <location>
        <begin position="300"/>
        <end position="323"/>
    </location>
</feature>
<feature type="compositionally biased region" description="Polar residues" evidence="1">
    <location>
        <begin position="44"/>
        <end position="55"/>
    </location>
</feature>
<dbReference type="EMBL" id="JAATWM020000021">
    <property type="protein sequence ID" value="KAF9875503.1"/>
    <property type="molecule type" value="Genomic_DNA"/>
</dbReference>
<evidence type="ECO:0000313" key="3">
    <source>
        <dbReference type="EMBL" id="KAF9875503.1"/>
    </source>
</evidence>
<evidence type="ECO:0000256" key="2">
    <source>
        <dbReference type="SAM" id="Phobius"/>
    </source>
</evidence>
<dbReference type="OrthoDB" id="4847782at2759"/>
<sequence>MWNVEKLAGSRRPLVPGGVENGTAGNFSNPNGAENGRGEGITEDGSSSQQPNNPAGTKHEPEVPPKDNGAGGGFGIGFCGGQAPGAGNDNRNEYDNNQQMNEGQELLPRQTLTVENFQARDPPPATTPAPKLRSREDLSLQHHEPLGSNTCGFFTLGHDHALRTQMCEDIASECTAWQSWLGCGYRPHTTCLQGTAPECRSGMTIGSETLCCTSATGWLPECQTFLRDEGGLGTKTLLGCRNAAVSWDATVWLHTSAEEALGNTRAAPTTTSSPSTTSTAPTTSVAKLSNDGSSAPVGPIVGGVLGGLAILAIAGCIVVWLIVQRRRGASRPFRWSTAIQELHHGGPQTVYHEPQTEGFEKQSRSQPMSPVSPVRVVYKAPVGEKKPVQRVSAVGHMGSPSKPAELG</sequence>
<feature type="compositionally biased region" description="Polar residues" evidence="1">
    <location>
        <begin position="23"/>
        <end position="32"/>
    </location>
</feature>
<dbReference type="Proteomes" id="UP000781932">
    <property type="component" value="Unassembled WGS sequence"/>
</dbReference>
<dbReference type="AlphaFoldDB" id="A0A9P6LJB0"/>
<name>A0A9P6LJB0_9PEZI</name>
<feature type="region of interest" description="Disordered" evidence="1">
    <location>
        <begin position="262"/>
        <end position="292"/>
    </location>
</feature>
<proteinExistence type="predicted"/>